<keyword evidence="2" id="KW-0677">Repeat</keyword>
<dbReference type="GO" id="GO:0005212">
    <property type="term" value="F:structural constituent of eye lens"/>
    <property type="evidence" value="ECO:0007669"/>
    <property type="project" value="TreeGrafter"/>
</dbReference>
<evidence type="ECO:0000259" key="4">
    <source>
        <dbReference type="PROSITE" id="PS50915"/>
    </source>
</evidence>
<dbReference type="SMART" id="SM00247">
    <property type="entry name" value="XTALbg"/>
    <property type="match status" value="2"/>
</dbReference>
<dbReference type="EMBL" id="QXTE01000030">
    <property type="protein sequence ID" value="TFK11585.1"/>
    <property type="molecule type" value="Genomic_DNA"/>
</dbReference>
<dbReference type="PROSITE" id="PS50915">
    <property type="entry name" value="CRYSTALLIN_BETA_GAMMA"/>
    <property type="match status" value="3"/>
</dbReference>
<dbReference type="Gene3D" id="2.170.15.10">
    <property type="entry name" value="Proaerolysin, chain A, domain 3"/>
    <property type="match status" value="1"/>
</dbReference>
<dbReference type="PANTHER" id="PTHR11818:SF103">
    <property type="entry name" value="BETA_GAMMA CRYSTALLIN 'GREEK KEY' DOMAIN-CONTAINING PROTEIN"/>
    <property type="match status" value="1"/>
</dbReference>
<dbReference type="InterPro" id="IPR050252">
    <property type="entry name" value="Beta/Gamma-Crystallin"/>
</dbReference>
<keyword evidence="5" id="KW-0675">Receptor</keyword>
<dbReference type="InterPro" id="IPR001064">
    <property type="entry name" value="Beta/gamma_crystallin"/>
</dbReference>
<keyword evidence="6" id="KW-1185">Reference proteome</keyword>
<dbReference type="CDD" id="cd20230">
    <property type="entry name" value="PFM_EP37-like"/>
    <property type="match status" value="1"/>
</dbReference>
<evidence type="ECO:0000256" key="3">
    <source>
        <dbReference type="SAM" id="MobiDB-lite"/>
    </source>
</evidence>
<dbReference type="OrthoDB" id="8603363at2759"/>
<dbReference type="InterPro" id="IPR011024">
    <property type="entry name" value="G_crystallin-like"/>
</dbReference>
<dbReference type="SUPFAM" id="SSF56973">
    <property type="entry name" value="Aerolisin/ETX pore-forming domain"/>
    <property type="match status" value="1"/>
</dbReference>
<feature type="region of interest" description="Disordered" evidence="3">
    <location>
        <begin position="351"/>
        <end position="375"/>
    </location>
</feature>
<feature type="region of interest" description="Disordered" evidence="3">
    <location>
        <begin position="1"/>
        <end position="23"/>
    </location>
</feature>
<feature type="domain" description="Beta/gamma crystallin 'Greek key'" evidence="4">
    <location>
        <begin position="30"/>
        <end position="70"/>
    </location>
</feature>
<feature type="domain" description="Beta/gamma crystallin 'Greek key'" evidence="4">
    <location>
        <begin position="115"/>
        <end position="154"/>
    </location>
</feature>
<evidence type="ECO:0000313" key="6">
    <source>
        <dbReference type="Proteomes" id="UP000297703"/>
    </source>
</evidence>
<dbReference type="Pfam" id="PF00030">
    <property type="entry name" value="Crystall"/>
    <property type="match status" value="2"/>
</dbReference>
<dbReference type="SUPFAM" id="SSF49695">
    <property type="entry name" value="gamma-Crystallin-like"/>
    <property type="match status" value="1"/>
</dbReference>
<dbReference type="GO" id="GO:0007601">
    <property type="term" value="P:visual perception"/>
    <property type="evidence" value="ECO:0007669"/>
    <property type="project" value="TreeGrafter"/>
</dbReference>
<dbReference type="GO" id="GO:0002088">
    <property type="term" value="P:lens development in camera-type eye"/>
    <property type="evidence" value="ECO:0007669"/>
    <property type="project" value="TreeGrafter"/>
</dbReference>
<reference evidence="5 6" key="1">
    <citation type="submission" date="2019-04" db="EMBL/GenBank/DDBJ databases">
        <title>Draft genome of the big-headed turtle Platysternon megacephalum.</title>
        <authorList>
            <person name="Gong S."/>
        </authorList>
    </citation>
    <scope>NUCLEOTIDE SEQUENCE [LARGE SCALE GENOMIC DNA]</scope>
    <source>
        <strain evidence="5">DO16091913</strain>
        <tissue evidence="5">Muscle</tissue>
    </source>
</reference>
<dbReference type="PANTHER" id="PTHR11818">
    <property type="entry name" value="BETA/GAMMA CRYSTALLIN"/>
    <property type="match status" value="1"/>
</dbReference>
<dbReference type="Gene3D" id="2.60.20.10">
    <property type="entry name" value="Crystallins"/>
    <property type="match status" value="2"/>
</dbReference>
<organism evidence="5 6">
    <name type="scientific">Platysternon megacephalum</name>
    <name type="common">big-headed turtle</name>
    <dbReference type="NCBI Taxonomy" id="55544"/>
    <lineage>
        <taxon>Eukaryota</taxon>
        <taxon>Metazoa</taxon>
        <taxon>Chordata</taxon>
        <taxon>Craniata</taxon>
        <taxon>Vertebrata</taxon>
        <taxon>Euteleostomi</taxon>
        <taxon>Archelosauria</taxon>
        <taxon>Testudinata</taxon>
        <taxon>Testudines</taxon>
        <taxon>Cryptodira</taxon>
        <taxon>Durocryptodira</taxon>
        <taxon>Testudinoidea</taxon>
        <taxon>Platysternidae</taxon>
        <taxon>Platysternon</taxon>
    </lineage>
</organism>
<dbReference type="Proteomes" id="UP000297703">
    <property type="component" value="Unassembled WGS sequence"/>
</dbReference>
<comment type="caution">
    <text evidence="5">The sequence shown here is derived from an EMBL/GenBank/DDBJ whole genome shotgun (WGS) entry which is preliminary data.</text>
</comment>
<accession>A0A4D9ER35</accession>
<gene>
    <name evidence="5" type="ORF">DR999_PMT05171</name>
</gene>
<evidence type="ECO:0000256" key="1">
    <source>
        <dbReference type="ARBA" id="ARBA00009646"/>
    </source>
</evidence>
<sequence>MALPSIQLSDVRRDEPSPAQRQCPAQPGINKILVYEHADFEGLSREFTSDVPDLHELDFGDCICSLRVVGQPWVAYTAPKYEGEAYALEEGEYRTVEKNKAFSALRLVHHDLADPQITLYEEPDYAGQSKVVTEETNLTYGYFNDRVSSHVVQRGVWLLYKHPARGGWYHIAWPGERLPDYKPELGFRNCLSHLRPLAPGRPAVTARILWDQRKVEDERDVLIDEIVGVNATALEQTFTTSSSREYVTTTLQSFRFSNATSLRVGLSFTLAVEAANVFTVEKGRSESSTRRDRVEVLLPAKIPPHTQLTIHVVSKEATISVPVELTISQNERTKTELGEYRCVSGRTISTKYTMKPAPPPGGEQAPAPTPSALGH</sequence>
<name>A0A4D9ER35_9SAUR</name>
<feature type="domain" description="Beta/gamma crystallin 'Greek key'" evidence="4">
    <location>
        <begin position="71"/>
        <end position="109"/>
    </location>
</feature>
<protein>
    <submittedName>
        <fullName evidence="5">Lysophosphatidic acid receptor 3</fullName>
    </submittedName>
</protein>
<comment type="similarity">
    <text evidence="1">Belongs to the beta/gamma-crystallin family.</text>
</comment>
<proteinExistence type="inferred from homology"/>
<dbReference type="AlphaFoldDB" id="A0A4D9ER35"/>
<reference evidence="5 6" key="2">
    <citation type="submission" date="2019-04" db="EMBL/GenBank/DDBJ databases">
        <title>The genome sequence of big-headed turtle.</title>
        <authorList>
            <person name="Gong S."/>
        </authorList>
    </citation>
    <scope>NUCLEOTIDE SEQUENCE [LARGE SCALE GENOMIC DNA]</scope>
    <source>
        <strain evidence="5">DO16091913</strain>
        <tissue evidence="5">Muscle</tissue>
    </source>
</reference>
<evidence type="ECO:0000256" key="2">
    <source>
        <dbReference type="ARBA" id="ARBA00022737"/>
    </source>
</evidence>
<evidence type="ECO:0000313" key="5">
    <source>
        <dbReference type="EMBL" id="TFK11585.1"/>
    </source>
</evidence>